<accession>A0A7L6N3C2</accession>
<protein>
    <submittedName>
        <fullName evidence="1">Family 2 glycosyl transferase</fullName>
    </submittedName>
</protein>
<dbReference type="Gene3D" id="3.20.20.80">
    <property type="entry name" value="Glycosidases"/>
    <property type="match status" value="1"/>
</dbReference>
<dbReference type="SUPFAM" id="SSF51445">
    <property type="entry name" value="(Trans)glycosidases"/>
    <property type="match status" value="1"/>
</dbReference>
<dbReference type="KEGG" id="tbk:HF295_07360"/>
<dbReference type="EMBL" id="CP051151">
    <property type="protein sequence ID" value="QLY40673.1"/>
    <property type="molecule type" value="Genomic_DNA"/>
</dbReference>
<dbReference type="Proteomes" id="UP000512167">
    <property type="component" value="Chromosome"/>
</dbReference>
<keyword evidence="2" id="KW-1185">Reference proteome</keyword>
<keyword evidence="1" id="KW-0808">Transferase</keyword>
<dbReference type="GO" id="GO:0016740">
    <property type="term" value="F:transferase activity"/>
    <property type="evidence" value="ECO:0007669"/>
    <property type="project" value="UniProtKB-KW"/>
</dbReference>
<gene>
    <name evidence="1" type="ORF">HF295_07360</name>
</gene>
<evidence type="ECO:0000313" key="2">
    <source>
        <dbReference type="Proteomes" id="UP000512167"/>
    </source>
</evidence>
<dbReference type="AlphaFoldDB" id="A0A7L6N3C2"/>
<evidence type="ECO:0000313" key="1">
    <source>
        <dbReference type="EMBL" id="QLY40673.1"/>
    </source>
</evidence>
<reference evidence="1 2" key="1">
    <citation type="submission" date="2020-04" db="EMBL/GenBank/DDBJ databases">
        <authorList>
            <person name="Zheng R.K."/>
            <person name="Sun C.M."/>
        </authorList>
    </citation>
    <scope>NUCLEOTIDE SEQUENCE [LARGE SCALE GENOMIC DNA]</scope>
    <source>
        <strain evidence="2">zrk29</strain>
    </source>
</reference>
<dbReference type="RefSeq" id="WP_312031520.1">
    <property type="nucleotide sequence ID" value="NZ_CP051151.1"/>
</dbReference>
<sequence>MKKVILLILGILLILFACVNHEEDNVYTENNISMVARTQNKDYQIYNNGKFENVFLTGVNMGAALPGAFPGQMAIPKSMYLEWFHMIHDMNAKVIRVYTTQMPHFYEALYEFNQSVDQPLYLMHGLWVNEDDIRQINDPYADNGYILNNFIQDGKDLIDILHGNKFLEEKPGFASGEYKTNISQYVIGWILGIEWDPNFVINTNQENSGLEAYRGKYLYSTVDASPFEIFLAEVGDQLIEYEVDNYQFMRPLSFVNWPTTDHLTHPNEPDLKEDSVSVNMNHIKGSDEFISGFFASFHIYPYYPEFINYSLDYRDYIDHRGQVNTYQAYLKDLLSHLDMPVIVAEFGVPASRGKTHEDVNRGFNQGYLSEESQGLMNVMMLEDIYLSDYAGALVFTWQDEWFKRTWNSMDFDLAHRRPYWSNVQTNEQHFGLLAFEPGENERIRYVDGDLSDWQGEIPIYSDNTLELYTAFDARYMYIMIDSKEDLLTNTLLIPMMTSPNQGNNFIKGTDISFSKPIDFYILINGQNQAEIFVDAYYDPFYYLYHEELNMLEKNPEYREKNTGVFNSIYQALSASLFLPEENTQIDFLKHNTGRLTHGNANPNSADYNSLADYYMDNHSIEIKIPWLLLNISDPSTKMRLADFYENDWFVSEKIDQIYIGATIVNSEINQEVSLVSTTWDAWEYPLYHTRLKESYYILQEAFEEYLDKE</sequence>
<dbReference type="PROSITE" id="PS51257">
    <property type="entry name" value="PROKAR_LIPOPROTEIN"/>
    <property type="match status" value="1"/>
</dbReference>
<dbReference type="InterPro" id="IPR017853">
    <property type="entry name" value="GH"/>
</dbReference>
<name>A0A7L6N3C2_9MOLU</name>
<organism evidence="1 2">
    <name type="scientific">Hujiaoplasma nucleasis</name>
    <dbReference type="NCBI Taxonomy" id="2725268"/>
    <lineage>
        <taxon>Bacteria</taxon>
        <taxon>Bacillati</taxon>
        <taxon>Mycoplasmatota</taxon>
        <taxon>Mollicutes</taxon>
        <taxon>Candidatus Izemoplasmatales</taxon>
        <taxon>Hujiaoplasmataceae</taxon>
        <taxon>Hujiaoplasma</taxon>
    </lineage>
</organism>
<proteinExistence type="predicted"/>